<feature type="compositionally biased region" description="Polar residues" evidence="1">
    <location>
        <begin position="50"/>
        <end position="62"/>
    </location>
</feature>
<organism evidence="2 3">
    <name type="scientific">Polytolypa hystricis (strain UAMH7299)</name>
    <dbReference type="NCBI Taxonomy" id="1447883"/>
    <lineage>
        <taxon>Eukaryota</taxon>
        <taxon>Fungi</taxon>
        <taxon>Dikarya</taxon>
        <taxon>Ascomycota</taxon>
        <taxon>Pezizomycotina</taxon>
        <taxon>Eurotiomycetes</taxon>
        <taxon>Eurotiomycetidae</taxon>
        <taxon>Onygenales</taxon>
        <taxon>Onygenales incertae sedis</taxon>
        <taxon>Polytolypa</taxon>
    </lineage>
</organism>
<dbReference type="AlphaFoldDB" id="A0A2B7WXT6"/>
<accession>A0A2B7WXT6</accession>
<comment type="caution">
    <text evidence="2">The sequence shown here is derived from an EMBL/GenBank/DDBJ whole genome shotgun (WGS) entry which is preliminary data.</text>
</comment>
<gene>
    <name evidence="2" type="ORF">AJ80_09009</name>
</gene>
<feature type="region of interest" description="Disordered" evidence="1">
    <location>
        <begin position="1"/>
        <end position="145"/>
    </location>
</feature>
<evidence type="ECO:0000313" key="3">
    <source>
        <dbReference type="Proteomes" id="UP000224634"/>
    </source>
</evidence>
<protein>
    <submittedName>
        <fullName evidence="2">Uncharacterized protein</fullName>
    </submittedName>
</protein>
<keyword evidence="3" id="KW-1185">Reference proteome</keyword>
<dbReference type="OrthoDB" id="5089392at2759"/>
<feature type="compositionally biased region" description="Low complexity" evidence="1">
    <location>
        <begin position="105"/>
        <end position="124"/>
    </location>
</feature>
<reference evidence="2 3" key="1">
    <citation type="submission" date="2017-10" db="EMBL/GenBank/DDBJ databases">
        <title>Comparative genomics in systemic dimorphic fungi from Ajellomycetaceae.</title>
        <authorList>
            <person name="Munoz J.F."/>
            <person name="Mcewen J.G."/>
            <person name="Clay O.K."/>
            <person name="Cuomo C.A."/>
        </authorList>
    </citation>
    <scope>NUCLEOTIDE SEQUENCE [LARGE SCALE GENOMIC DNA]</scope>
    <source>
        <strain evidence="2 3">UAMH7299</strain>
    </source>
</reference>
<feature type="compositionally biased region" description="Polar residues" evidence="1">
    <location>
        <begin position="29"/>
        <end position="38"/>
    </location>
</feature>
<evidence type="ECO:0000313" key="2">
    <source>
        <dbReference type="EMBL" id="PGH01409.1"/>
    </source>
</evidence>
<proteinExistence type="predicted"/>
<name>A0A2B7WXT6_POLH7</name>
<dbReference type="EMBL" id="PDNA01000237">
    <property type="protein sequence ID" value="PGH01409.1"/>
    <property type="molecule type" value="Genomic_DNA"/>
</dbReference>
<sequence length="184" mass="19731">MVQSHEPGRSSSDASASTSASLSTHPTEDSTSTQSSRMPSWPGKMRRQSRASTTPASSQHLSPPSGGFLRSRSRSRSRSKSPAPINTAITSATLPHPHTHAGQHTLSPTAMSPTSPLSSSLPASGGKRNSMPPPQRKSSSHHKRLSATVNYYGRHGNDWLFNGFSVRESMGKLWRDRDGDGDGE</sequence>
<dbReference type="Proteomes" id="UP000224634">
    <property type="component" value="Unassembled WGS sequence"/>
</dbReference>
<evidence type="ECO:0000256" key="1">
    <source>
        <dbReference type="SAM" id="MobiDB-lite"/>
    </source>
</evidence>
<feature type="compositionally biased region" description="Low complexity" evidence="1">
    <location>
        <begin position="10"/>
        <end position="23"/>
    </location>
</feature>